<sequence length="369" mass="40325">MSTGTNGDGVSLANSVGLDKSSPSFCRVMLVTPISLKDCGYGEGGDAYCTACPPRRYKSSWGHHRCQTCITCAVINRIQKENCTATSNAVCGDCLPRFYQKTRIGGLQDQECIPCTKQTPTSEVQCTFQLSLVEADVPTVSPQEVTLVALVSSLLMVFTLAFLGLFFLYCKQFFNRNCQRGWIILSLTLEASFSAKSCCPVPGHGHETWAMKHLGPRARKEEDEATSESCLSPSSCLRRREMVSGGSLQYEADEAAEEETLFSMPPGQETSPESPLSESIFETQTLNPILDDDCSSTRGFPTQESFTLASCASESHSHWVHTPIECTELDLRKFSSSASYTGSETLRGNTPESSGDRLELTVLFEVPSL</sequence>
<comment type="subcellular location">
    <subcellularLocation>
        <location evidence="1">Membrane</location>
        <topology evidence="1">Single-pass membrane protein</topology>
    </subcellularLocation>
</comment>
<reference evidence="13 14" key="1">
    <citation type="submission" date="2025-04" db="UniProtKB">
        <authorList>
            <consortium name="RefSeq"/>
        </authorList>
    </citation>
    <scope>IDENTIFICATION</scope>
    <source>
        <tissue evidence="13 14">Muscle</tissue>
    </source>
</reference>
<keyword evidence="8" id="KW-0325">Glycoprotein</keyword>
<evidence type="ECO:0000256" key="6">
    <source>
        <dbReference type="ARBA" id="ARBA00023157"/>
    </source>
</evidence>
<dbReference type="GeneID" id="102979614"/>
<keyword evidence="3" id="KW-0677">Repeat</keyword>
<dbReference type="Proteomes" id="UP000248484">
    <property type="component" value="Chromosome 21"/>
</dbReference>
<evidence type="ECO:0000256" key="9">
    <source>
        <dbReference type="PROSITE-ProRule" id="PRU00206"/>
    </source>
</evidence>
<evidence type="ECO:0000313" key="14">
    <source>
        <dbReference type="RefSeq" id="XP_054937787.1"/>
    </source>
</evidence>
<dbReference type="RefSeq" id="XP_054937788.1">
    <property type="nucleotide sequence ID" value="XM_055081813.1"/>
</dbReference>
<evidence type="ECO:0000256" key="2">
    <source>
        <dbReference type="ARBA" id="ARBA00022692"/>
    </source>
</evidence>
<accession>A0A9W2WEW9</accession>
<name>A0A9W2WEW9_PHYMC</name>
<evidence type="ECO:0000313" key="13">
    <source>
        <dbReference type="RefSeq" id="XP_054937786.1"/>
    </source>
</evidence>
<dbReference type="PROSITE" id="PS00652">
    <property type="entry name" value="TNFR_NGFR_1"/>
    <property type="match status" value="1"/>
</dbReference>
<dbReference type="PROSITE" id="PS50050">
    <property type="entry name" value="TNFR_NGFR_2"/>
    <property type="match status" value="1"/>
</dbReference>
<keyword evidence="4 10" id="KW-1133">Transmembrane helix</keyword>
<protein>
    <submittedName>
        <fullName evidence="13 14">Tumor necrosis factor receptor superfamily member 27 isoform X1</fullName>
    </submittedName>
</protein>
<keyword evidence="12" id="KW-1185">Reference proteome</keyword>
<evidence type="ECO:0000256" key="7">
    <source>
        <dbReference type="ARBA" id="ARBA00023170"/>
    </source>
</evidence>
<dbReference type="RefSeq" id="XP_054937789.1">
    <property type="nucleotide sequence ID" value="XM_055081814.1"/>
</dbReference>
<dbReference type="GO" id="GO:0046330">
    <property type="term" value="P:positive regulation of JNK cascade"/>
    <property type="evidence" value="ECO:0007669"/>
    <property type="project" value="InterPro"/>
</dbReference>
<dbReference type="GO" id="GO:0005886">
    <property type="term" value="C:plasma membrane"/>
    <property type="evidence" value="ECO:0007669"/>
    <property type="project" value="InterPro"/>
</dbReference>
<dbReference type="Pfam" id="PF00020">
    <property type="entry name" value="TNFR_c6"/>
    <property type="match status" value="1"/>
</dbReference>
<dbReference type="SMART" id="SM00208">
    <property type="entry name" value="TNFR"/>
    <property type="match status" value="1"/>
</dbReference>
<dbReference type="InterPro" id="IPR022319">
    <property type="entry name" value="TNFR_27"/>
</dbReference>
<keyword evidence="2 10" id="KW-0812">Transmembrane</keyword>
<keyword evidence="5 10" id="KW-0472">Membrane</keyword>
<dbReference type="GO" id="GO:0005031">
    <property type="term" value="F:tumor necrosis factor receptor activity"/>
    <property type="evidence" value="ECO:0007669"/>
    <property type="project" value="InterPro"/>
</dbReference>
<evidence type="ECO:0000259" key="11">
    <source>
        <dbReference type="PROSITE" id="PS50050"/>
    </source>
</evidence>
<feature type="domain" description="TNFR-Cys" evidence="11">
    <location>
        <begin position="51"/>
        <end position="91"/>
    </location>
</feature>
<keyword evidence="7 13" id="KW-0675">Receptor</keyword>
<proteinExistence type="predicted"/>
<evidence type="ECO:0000256" key="5">
    <source>
        <dbReference type="ARBA" id="ARBA00023136"/>
    </source>
</evidence>
<organism evidence="12 13">
    <name type="scientific">Physeter macrocephalus</name>
    <name type="common">Sperm whale</name>
    <name type="synonym">Physeter catodon</name>
    <dbReference type="NCBI Taxonomy" id="9755"/>
    <lineage>
        <taxon>Eukaryota</taxon>
        <taxon>Metazoa</taxon>
        <taxon>Chordata</taxon>
        <taxon>Craniata</taxon>
        <taxon>Vertebrata</taxon>
        <taxon>Euteleostomi</taxon>
        <taxon>Mammalia</taxon>
        <taxon>Eutheria</taxon>
        <taxon>Laurasiatheria</taxon>
        <taxon>Artiodactyla</taxon>
        <taxon>Whippomorpha</taxon>
        <taxon>Cetacea</taxon>
        <taxon>Odontoceti</taxon>
        <taxon>Physeteridae</taxon>
        <taxon>Physeter</taxon>
    </lineage>
</organism>
<keyword evidence="6" id="KW-1015">Disulfide bond</keyword>
<evidence type="ECO:0000313" key="16">
    <source>
        <dbReference type="RefSeq" id="XP_054937789.1"/>
    </source>
</evidence>
<evidence type="ECO:0000256" key="10">
    <source>
        <dbReference type="SAM" id="Phobius"/>
    </source>
</evidence>
<evidence type="ECO:0000313" key="12">
    <source>
        <dbReference type="Proteomes" id="UP000248484"/>
    </source>
</evidence>
<dbReference type="PANTHER" id="PTHR12120">
    <property type="entry name" value="TNFR-CYS DOMAIN-CONTAINING PROTEIN"/>
    <property type="match status" value="1"/>
</dbReference>
<feature type="repeat" description="TNFR-Cys" evidence="9">
    <location>
        <begin position="51"/>
        <end position="91"/>
    </location>
</feature>
<dbReference type="InterPro" id="IPR047526">
    <property type="entry name" value="TNR19/27/EDAR"/>
</dbReference>
<dbReference type="RefSeq" id="XP_054937787.1">
    <property type="nucleotide sequence ID" value="XM_055081812.1"/>
</dbReference>
<comment type="caution">
    <text evidence="9">Lacks conserved residue(s) required for the propagation of feature annotation.</text>
</comment>
<dbReference type="PANTHER" id="PTHR12120:SF8">
    <property type="entry name" value="TUMOR NECROSIS FACTOR RECEPTOR SUPERFAMILY MEMBER 27"/>
    <property type="match status" value="1"/>
</dbReference>
<evidence type="ECO:0000256" key="4">
    <source>
        <dbReference type="ARBA" id="ARBA00022989"/>
    </source>
</evidence>
<dbReference type="AlphaFoldDB" id="A0A9W2WEW9"/>
<dbReference type="CTD" id="60401"/>
<evidence type="ECO:0000256" key="3">
    <source>
        <dbReference type="ARBA" id="ARBA00022737"/>
    </source>
</evidence>
<dbReference type="Gene3D" id="2.10.50.10">
    <property type="entry name" value="Tumor Necrosis Factor Receptor, subunit A, domain 2"/>
    <property type="match status" value="1"/>
</dbReference>
<dbReference type="OrthoDB" id="10017617at2759"/>
<dbReference type="KEGG" id="pcad:102979614"/>
<evidence type="ECO:0000256" key="1">
    <source>
        <dbReference type="ARBA" id="ARBA00004167"/>
    </source>
</evidence>
<dbReference type="InterPro" id="IPR001368">
    <property type="entry name" value="TNFR/NGFR_Cys_rich_reg"/>
</dbReference>
<evidence type="ECO:0000256" key="8">
    <source>
        <dbReference type="ARBA" id="ARBA00023180"/>
    </source>
</evidence>
<evidence type="ECO:0000313" key="15">
    <source>
        <dbReference type="RefSeq" id="XP_054937788.1"/>
    </source>
</evidence>
<dbReference type="GO" id="GO:0043123">
    <property type="term" value="P:positive regulation of canonical NF-kappaB signal transduction"/>
    <property type="evidence" value="ECO:0007669"/>
    <property type="project" value="InterPro"/>
</dbReference>
<gene>
    <name evidence="13 14 15 16" type="primary">EDA2R</name>
</gene>
<dbReference type="PRINTS" id="PR01973">
    <property type="entry name" value="TNFACTORR27"/>
</dbReference>
<dbReference type="RefSeq" id="XP_054937786.1">
    <property type="nucleotide sequence ID" value="XM_055081811.1"/>
</dbReference>
<feature type="transmembrane region" description="Helical" evidence="10">
    <location>
        <begin position="147"/>
        <end position="170"/>
    </location>
</feature>